<keyword evidence="1" id="KW-0472">Membrane</keyword>
<accession>A0A0C4YC25</accession>
<dbReference type="KEGG" id="cbw:RR42_m2322"/>
<keyword evidence="1" id="KW-1133">Transmembrane helix</keyword>
<evidence type="ECO:0000256" key="1">
    <source>
        <dbReference type="SAM" id="Phobius"/>
    </source>
</evidence>
<feature type="signal peptide" evidence="2">
    <location>
        <begin position="1"/>
        <end position="16"/>
    </location>
</feature>
<feature type="transmembrane region" description="Helical" evidence="1">
    <location>
        <begin position="65"/>
        <end position="85"/>
    </location>
</feature>
<evidence type="ECO:0000313" key="4">
    <source>
        <dbReference type="Proteomes" id="UP000031843"/>
    </source>
</evidence>
<proteinExistence type="predicted"/>
<dbReference type="RefSeq" id="WP_043346814.1">
    <property type="nucleotide sequence ID" value="NZ_CP010536.1"/>
</dbReference>
<organism evidence="3 4">
    <name type="scientific">Cupriavidus basilensis</name>
    <dbReference type="NCBI Taxonomy" id="68895"/>
    <lineage>
        <taxon>Bacteria</taxon>
        <taxon>Pseudomonadati</taxon>
        <taxon>Pseudomonadota</taxon>
        <taxon>Betaproteobacteria</taxon>
        <taxon>Burkholderiales</taxon>
        <taxon>Burkholderiaceae</taxon>
        <taxon>Cupriavidus</taxon>
    </lineage>
</organism>
<reference evidence="3 4" key="1">
    <citation type="journal article" date="2015" name="Genome Announc.">
        <title>Complete Genome Sequence of Cupriavidus basilensis 4G11, Isolated from the Oak Ridge Field Research Center Site.</title>
        <authorList>
            <person name="Ray J."/>
            <person name="Waters R.J."/>
            <person name="Skerker J.M."/>
            <person name="Kuehl J.V."/>
            <person name="Price M.N."/>
            <person name="Huang J."/>
            <person name="Chakraborty R."/>
            <person name="Arkin A.P."/>
            <person name="Deutschbauer A."/>
        </authorList>
    </citation>
    <scope>NUCLEOTIDE SEQUENCE [LARGE SCALE GENOMIC DNA]</scope>
    <source>
        <strain evidence="3">4G11</strain>
    </source>
</reference>
<dbReference type="EMBL" id="CP010536">
    <property type="protein sequence ID" value="AJG19714.1"/>
    <property type="molecule type" value="Genomic_DNA"/>
</dbReference>
<dbReference type="AlphaFoldDB" id="A0A0C4YC25"/>
<sequence>MPLAACLALAAAGAWASESRDPLQSPQWPLVRKEALQQAPFARFNPFTHAVEAIRFALYGQAAPVSLAVVAGCTAVFFALALLGYDPQRGVARRVRQAGGAA</sequence>
<evidence type="ECO:0000256" key="2">
    <source>
        <dbReference type="SAM" id="SignalP"/>
    </source>
</evidence>
<gene>
    <name evidence="3" type="ORF">RR42_m2322</name>
</gene>
<name>A0A0C4YC25_9BURK</name>
<keyword evidence="2" id="KW-0732">Signal</keyword>
<dbReference type="Proteomes" id="UP000031843">
    <property type="component" value="Chromosome main"/>
</dbReference>
<dbReference type="STRING" id="68895.RR42_m2322"/>
<keyword evidence="4" id="KW-1185">Reference proteome</keyword>
<evidence type="ECO:0000313" key="3">
    <source>
        <dbReference type="EMBL" id="AJG19714.1"/>
    </source>
</evidence>
<feature type="chain" id="PRO_5002174093" evidence="2">
    <location>
        <begin position="17"/>
        <end position="102"/>
    </location>
</feature>
<protein>
    <submittedName>
        <fullName evidence="3">ABC-type multidrug transport system, permease component</fullName>
    </submittedName>
</protein>
<keyword evidence="1" id="KW-0812">Transmembrane</keyword>